<reference evidence="1 2" key="1">
    <citation type="submission" date="2017-02" db="EMBL/GenBank/DDBJ databases">
        <title>The complete genomic sequence of a novel cold adapted crude oil-degrading bacterium Planococcus qaidamina Y42.</title>
        <authorList>
            <person name="Yang R."/>
        </authorList>
    </citation>
    <scope>NUCLEOTIDE SEQUENCE [LARGE SCALE GENOMIC DNA]</scope>
    <source>
        <strain evidence="1 2">Y42</strain>
        <plasmid evidence="1 2">unnamed1</plasmid>
    </source>
</reference>
<evidence type="ECO:0000313" key="1">
    <source>
        <dbReference type="EMBL" id="AQQ55432.1"/>
    </source>
</evidence>
<dbReference type="Proteomes" id="UP000188184">
    <property type="component" value="Plasmid unnamed1"/>
</dbReference>
<dbReference type="KEGG" id="pmar:B0X71_19910"/>
<name>A0A1Q2L6A4_9BACL</name>
<dbReference type="AlphaFoldDB" id="A0A1Q2L6A4"/>
<keyword evidence="2" id="KW-1185">Reference proteome</keyword>
<organism evidence="1 2">
    <name type="scientific">Planococcus lenghuensis</name>
    <dbReference type="NCBI Taxonomy" id="2213202"/>
    <lineage>
        <taxon>Bacteria</taxon>
        <taxon>Bacillati</taxon>
        <taxon>Bacillota</taxon>
        <taxon>Bacilli</taxon>
        <taxon>Bacillales</taxon>
        <taxon>Caryophanaceae</taxon>
        <taxon>Planococcus</taxon>
    </lineage>
</organism>
<geneLocation type="plasmid" evidence="1 2">
    <name>unnamed1</name>
</geneLocation>
<evidence type="ECO:0000313" key="2">
    <source>
        <dbReference type="Proteomes" id="UP000188184"/>
    </source>
</evidence>
<dbReference type="EMBL" id="CP019641">
    <property type="protein sequence ID" value="AQQ55432.1"/>
    <property type="molecule type" value="Genomic_DNA"/>
</dbReference>
<proteinExistence type="predicted"/>
<sequence length="127" mass="14657">MHDIPDQNQSFPLVSAKRTQAFTGFIKEINIWQYGGRKNIFGTLKNGENNPTRIQPKHLLFYLKNGYDKMSFDILKLLTQRTCQTWANGNRRNTRNMWSNFFWTTTEGPLKSLANWSANPTGSVVGQ</sequence>
<accession>A0A1Q2L6A4</accession>
<gene>
    <name evidence="1" type="ORF">B0X71_19910</name>
</gene>
<keyword evidence="1" id="KW-0614">Plasmid</keyword>
<protein>
    <submittedName>
        <fullName evidence="1">Uncharacterized protein</fullName>
    </submittedName>
</protein>